<name>A0A5C7GQR4_9ROSI</name>
<dbReference type="PANTHER" id="PTHR11260">
    <property type="entry name" value="GLUTATHIONE S-TRANSFERASE, GST, SUPERFAMILY, GST DOMAIN CONTAINING"/>
    <property type="match status" value="1"/>
</dbReference>
<organism evidence="5 6">
    <name type="scientific">Acer yangbiense</name>
    <dbReference type="NCBI Taxonomy" id="1000413"/>
    <lineage>
        <taxon>Eukaryota</taxon>
        <taxon>Viridiplantae</taxon>
        <taxon>Streptophyta</taxon>
        <taxon>Embryophyta</taxon>
        <taxon>Tracheophyta</taxon>
        <taxon>Spermatophyta</taxon>
        <taxon>Magnoliopsida</taxon>
        <taxon>eudicotyledons</taxon>
        <taxon>Gunneridae</taxon>
        <taxon>Pentapetalae</taxon>
        <taxon>rosids</taxon>
        <taxon>malvids</taxon>
        <taxon>Sapindales</taxon>
        <taxon>Sapindaceae</taxon>
        <taxon>Hippocastanoideae</taxon>
        <taxon>Acereae</taxon>
        <taxon>Acer</taxon>
    </lineage>
</organism>
<dbReference type="Proteomes" id="UP000323000">
    <property type="component" value="Chromosome 13"/>
</dbReference>
<comment type="caution">
    <text evidence="5">The sequence shown here is derived from an EMBL/GenBank/DDBJ whole genome shotgun (WGS) entry which is preliminary data.</text>
</comment>
<dbReference type="OrthoDB" id="202840at2759"/>
<dbReference type="PANTHER" id="PTHR11260:SF764">
    <property type="entry name" value="GLUTATHIONE TRANSFERASE"/>
    <property type="match status" value="1"/>
</dbReference>
<dbReference type="SUPFAM" id="SSF52833">
    <property type="entry name" value="Thioredoxin-like"/>
    <property type="match status" value="1"/>
</dbReference>
<sequence>MNFHRLLAQACSSPAISNLASTTGSVHGKLTAFLLDEETGCLSEVVCGKEKYNADAVILARRNIFAFAMRVRIALAEKGIKYESKEEDLFDKSTLLLEMNPVHKKVLVLIHDGKSICESLSLVEYIEKCNVTS</sequence>
<evidence type="ECO:0000256" key="1">
    <source>
        <dbReference type="ARBA" id="ARBA00022575"/>
    </source>
</evidence>
<feature type="domain" description="GST N-terminal" evidence="4">
    <location>
        <begin position="55"/>
        <end position="133"/>
    </location>
</feature>
<evidence type="ECO:0000313" key="6">
    <source>
        <dbReference type="Proteomes" id="UP000323000"/>
    </source>
</evidence>
<dbReference type="EC" id="2.5.1.18" evidence="3"/>
<keyword evidence="3" id="KW-0963">Cytoplasm</keyword>
<keyword evidence="6" id="KW-1185">Reference proteome</keyword>
<proteinExistence type="inferred from homology"/>
<dbReference type="InterPro" id="IPR036249">
    <property type="entry name" value="Thioredoxin-like_sf"/>
</dbReference>
<dbReference type="InterPro" id="IPR045073">
    <property type="entry name" value="Omega/Tau-like"/>
</dbReference>
<dbReference type="Gene3D" id="3.40.30.10">
    <property type="entry name" value="Glutaredoxin"/>
    <property type="match status" value="1"/>
</dbReference>
<comment type="similarity">
    <text evidence="2">Belongs to the GST superfamily. Tau family.</text>
</comment>
<dbReference type="GO" id="GO:0004364">
    <property type="term" value="F:glutathione transferase activity"/>
    <property type="evidence" value="ECO:0007669"/>
    <property type="project" value="UniProtKB-UniRule"/>
</dbReference>
<comment type="catalytic activity">
    <reaction evidence="3">
        <text>RX + glutathione = an S-substituted glutathione + a halide anion + H(+)</text>
        <dbReference type="Rhea" id="RHEA:16437"/>
        <dbReference type="ChEBI" id="CHEBI:15378"/>
        <dbReference type="ChEBI" id="CHEBI:16042"/>
        <dbReference type="ChEBI" id="CHEBI:17792"/>
        <dbReference type="ChEBI" id="CHEBI:57925"/>
        <dbReference type="ChEBI" id="CHEBI:90779"/>
        <dbReference type="EC" id="2.5.1.18"/>
    </reaction>
</comment>
<dbReference type="PROSITE" id="PS50404">
    <property type="entry name" value="GST_NTER"/>
    <property type="match status" value="1"/>
</dbReference>
<keyword evidence="1" id="KW-0216">Detoxification</keyword>
<reference evidence="6" key="1">
    <citation type="journal article" date="2019" name="Gigascience">
        <title>De novo genome assembly of the endangered Acer yangbiense, a plant species with extremely small populations endemic to Yunnan Province, China.</title>
        <authorList>
            <person name="Yang J."/>
            <person name="Wariss H.M."/>
            <person name="Tao L."/>
            <person name="Zhang R."/>
            <person name="Yun Q."/>
            <person name="Hollingsworth P."/>
            <person name="Dao Z."/>
            <person name="Luo G."/>
            <person name="Guo H."/>
            <person name="Ma Y."/>
            <person name="Sun W."/>
        </authorList>
    </citation>
    <scope>NUCLEOTIDE SEQUENCE [LARGE SCALE GENOMIC DNA]</scope>
    <source>
        <strain evidence="6">cv. Malutang</strain>
    </source>
</reference>
<dbReference type="AlphaFoldDB" id="A0A5C7GQR4"/>
<evidence type="ECO:0000256" key="3">
    <source>
        <dbReference type="RuleBase" id="RU369102"/>
    </source>
</evidence>
<dbReference type="GO" id="GO:0006749">
    <property type="term" value="P:glutathione metabolic process"/>
    <property type="evidence" value="ECO:0007669"/>
    <property type="project" value="TreeGrafter"/>
</dbReference>
<gene>
    <name evidence="5" type="ORF">EZV62_026143</name>
</gene>
<accession>A0A5C7GQR4</accession>
<comment type="subcellular location">
    <subcellularLocation>
        <location evidence="3">Cytoplasm</location>
        <location evidence="3">Cytosol</location>
    </subcellularLocation>
</comment>
<dbReference type="InterPro" id="IPR004045">
    <property type="entry name" value="Glutathione_S-Trfase_N"/>
</dbReference>
<dbReference type="GO" id="GO:0009407">
    <property type="term" value="P:toxin catabolic process"/>
    <property type="evidence" value="ECO:0007669"/>
    <property type="project" value="UniProtKB-ARBA"/>
</dbReference>
<dbReference type="EMBL" id="VAHF01000013">
    <property type="protein sequence ID" value="TXG46849.1"/>
    <property type="molecule type" value="Genomic_DNA"/>
</dbReference>
<comment type="function">
    <text evidence="3">Is involved in the conjugation of reduced glutathione to a wide number of exogenous and endogenous hydrophobic electrophiles.</text>
</comment>
<dbReference type="GO" id="GO:0005829">
    <property type="term" value="C:cytosol"/>
    <property type="evidence" value="ECO:0007669"/>
    <property type="project" value="UniProtKB-SubCell"/>
</dbReference>
<dbReference type="Pfam" id="PF02798">
    <property type="entry name" value="GST_N"/>
    <property type="match status" value="1"/>
</dbReference>
<evidence type="ECO:0000256" key="2">
    <source>
        <dbReference type="ARBA" id="ARBA00025743"/>
    </source>
</evidence>
<evidence type="ECO:0000313" key="5">
    <source>
        <dbReference type="EMBL" id="TXG46849.1"/>
    </source>
</evidence>
<keyword evidence="3" id="KW-0808">Transferase</keyword>
<protein>
    <recommendedName>
        <fullName evidence="3">Glutathione S-transferase</fullName>
        <ecNumber evidence="3">2.5.1.18</ecNumber>
    </recommendedName>
</protein>
<evidence type="ECO:0000259" key="4">
    <source>
        <dbReference type="PROSITE" id="PS50404"/>
    </source>
</evidence>